<name>A0A0Q3WV10_9BACI</name>
<evidence type="ECO:0000313" key="2">
    <source>
        <dbReference type="EMBL" id="KQL55317.1"/>
    </source>
</evidence>
<evidence type="ECO:0000256" key="1">
    <source>
        <dbReference type="SAM" id="Coils"/>
    </source>
</evidence>
<dbReference type="Proteomes" id="UP000051888">
    <property type="component" value="Unassembled WGS sequence"/>
</dbReference>
<sequence>MTKTDTDFDVVLQELEKSEQMESLFYLVKKLPEFTAAIQSMEDKLSFVTNTLNDKHALNSLVNDAEEKVESLHLNKDHLEAMVTLIQFLPKLVPLINKLEELTLFVTNTLGDSKSVDYLIRGIDDVIPIQKGIEIMKETNNRYRENKDTGQISILRMYRLLKDPTIQKGFKYFETLLEVINKK</sequence>
<proteinExistence type="predicted"/>
<dbReference type="STRING" id="157838.AN964_02425"/>
<dbReference type="EMBL" id="LJJC01000004">
    <property type="protein sequence ID" value="KQL55317.1"/>
    <property type="molecule type" value="Genomic_DNA"/>
</dbReference>
<organism evidence="2 3">
    <name type="scientific">Heyndrickxia shackletonii</name>
    <dbReference type="NCBI Taxonomy" id="157838"/>
    <lineage>
        <taxon>Bacteria</taxon>
        <taxon>Bacillati</taxon>
        <taxon>Bacillota</taxon>
        <taxon>Bacilli</taxon>
        <taxon>Bacillales</taxon>
        <taxon>Bacillaceae</taxon>
        <taxon>Heyndrickxia</taxon>
    </lineage>
</organism>
<dbReference type="PATRIC" id="fig|157838.3.peg.537"/>
<feature type="coiled-coil region" evidence="1">
    <location>
        <begin position="55"/>
        <end position="82"/>
    </location>
</feature>
<protein>
    <recommendedName>
        <fullName evidence="4">DUF1641 domain-containing protein</fullName>
    </recommendedName>
</protein>
<keyword evidence="1" id="KW-0175">Coiled coil</keyword>
<reference evidence="2 3" key="1">
    <citation type="submission" date="2015-09" db="EMBL/GenBank/DDBJ databases">
        <title>Genome sequencing project for genomic taxonomy and phylogenomics of Bacillus-like bacteria.</title>
        <authorList>
            <person name="Liu B."/>
            <person name="Wang J."/>
            <person name="Zhu Y."/>
            <person name="Liu G."/>
            <person name="Chen Q."/>
            <person name="Chen Z."/>
            <person name="Lan J."/>
            <person name="Che J."/>
            <person name="Ge C."/>
            <person name="Shi H."/>
            <person name="Pan Z."/>
            <person name="Liu X."/>
        </authorList>
    </citation>
    <scope>NUCLEOTIDE SEQUENCE [LARGE SCALE GENOMIC DNA]</scope>
    <source>
        <strain evidence="2 3">LMG 18435</strain>
    </source>
</reference>
<dbReference type="AlphaFoldDB" id="A0A0Q3WV10"/>
<comment type="caution">
    <text evidence="2">The sequence shown here is derived from an EMBL/GenBank/DDBJ whole genome shotgun (WGS) entry which is preliminary data.</text>
</comment>
<keyword evidence="3" id="KW-1185">Reference proteome</keyword>
<accession>A0A0Q3WV10</accession>
<evidence type="ECO:0000313" key="3">
    <source>
        <dbReference type="Proteomes" id="UP000051888"/>
    </source>
</evidence>
<evidence type="ECO:0008006" key="4">
    <source>
        <dbReference type="Google" id="ProtNLM"/>
    </source>
</evidence>
<gene>
    <name evidence="2" type="ORF">AN964_02425</name>
</gene>